<dbReference type="CDD" id="cd00167">
    <property type="entry name" value="SANT"/>
    <property type="match status" value="1"/>
</dbReference>
<dbReference type="Pfam" id="PF13921">
    <property type="entry name" value="Myb_DNA-bind_6"/>
    <property type="match status" value="1"/>
</dbReference>
<dbReference type="PROSITE" id="PS51294">
    <property type="entry name" value="HTH_MYB"/>
    <property type="match status" value="1"/>
</dbReference>
<feature type="region of interest" description="Disordered" evidence="4">
    <location>
        <begin position="1"/>
        <end position="112"/>
    </location>
</feature>
<dbReference type="GO" id="GO:0005634">
    <property type="term" value="C:nucleus"/>
    <property type="evidence" value="ECO:0007669"/>
    <property type="project" value="UniProtKB-SubCell"/>
</dbReference>
<dbReference type="SMART" id="SM00717">
    <property type="entry name" value="SANT"/>
    <property type="match status" value="2"/>
</dbReference>
<dbReference type="RefSeq" id="XP_028473512.1">
    <property type="nucleotide sequence ID" value="XM_028617834.1"/>
</dbReference>
<feature type="compositionally biased region" description="Basic and acidic residues" evidence="4">
    <location>
        <begin position="131"/>
        <end position="146"/>
    </location>
</feature>
<evidence type="ECO:0000256" key="4">
    <source>
        <dbReference type="SAM" id="MobiDB-lite"/>
    </source>
</evidence>
<dbReference type="Gene3D" id="1.10.10.60">
    <property type="entry name" value="Homeodomain-like"/>
    <property type="match status" value="2"/>
</dbReference>
<feature type="compositionally biased region" description="Basic residues" evidence="4">
    <location>
        <begin position="208"/>
        <end position="226"/>
    </location>
</feature>
<accession>A0A427XHJ7</accession>
<feature type="compositionally biased region" description="Basic and acidic residues" evidence="4">
    <location>
        <begin position="395"/>
        <end position="410"/>
    </location>
</feature>
<feature type="compositionally biased region" description="Acidic residues" evidence="4">
    <location>
        <begin position="381"/>
        <end position="393"/>
    </location>
</feature>
<evidence type="ECO:0000259" key="5">
    <source>
        <dbReference type="PROSITE" id="PS50090"/>
    </source>
</evidence>
<dbReference type="PANTHER" id="PTHR46380">
    <property type="entry name" value="CYCLIN-D-BINDING MYB-LIKE TRANSCRIPTION FACTOR 1"/>
    <property type="match status" value="1"/>
</dbReference>
<feature type="compositionally biased region" description="Basic and acidic residues" evidence="4">
    <location>
        <begin position="435"/>
        <end position="449"/>
    </location>
</feature>
<dbReference type="PANTHER" id="PTHR46380:SF2">
    <property type="entry name" value="CYCLIN-D-BINDING MYB-LIKE TRANSCRIPTION FACTOR 1"/>
    <property type="match status" value="1"/>
</dbReference>
<protein>
    <submittedName>
        <fullName evidence="7">RNA polymerase I enhancer binding protein</fullName>
    </submittedName>
</protein>
<evidence type="ECO:0000256" key="1">
    <source>
        <dbReference type="ARBA" id="ARBA00004123"/>
    </source>
</evidence>
<feature type="compositionally biased region" description="Acidic residues" evidence="4">
    <location>
        <begin position="888"/>
        <end position="904"/>
    </location>
</feature>
<keyword evidence="3" id="KW-0539">Nucleus</keyword>
<evidence type="ECO:0000313" key="7">
    <source>
        <dbReference type="EMBL" id="RSH78365.1"/>
    </source>
</evidence>
<dbReference type="SUPFAM" id="SSF46689">
    <property type="entry name" value="Homeodomain-like"/>
    <property type="match status" value="2"/>
</dbReference>
<dbReference type="GO" id="GO:0000976">
    <property type="term" value="F:transcription cis-regulatory region binding"/>
    <property type="evidence" value="ECO:0007669"/>
    <property type="project" value="TreeGrafter"/>
</dbReference>
<sequence length="904" mass="99794">MEGLLINGDRHHGSYPIPMSSVRTLQRDSSPAAYSPPASPQPPHPASSKGHGNPPDPTRHDGSPKKDHKDKKDKDKKDKHKSKSHRASSPIAHTSPLSRVADLPGTSPATRLPAASSLAATALKLAQAQQRIDEAEAVQEGHGHDGEDVDQGSKGARKRADKEHARRMAAGLPSESIAEAAARERARKEKKRRHDDEGGDADEDNAHAHAHAQARVTTPKKSKKHKHDGEVRPETPYAGPSRSAADMSIDMLVGERPRSRKGKKAAAALAAAAAVGETGDDGERPRSKKDKKHKHGDRTVANVMSVGAILVTPYQPPEPLPAVDAEPERPRSSKKEKKSKSRTVENTMNVRALLETPAATSLNLPPSPAQPVDVPMVVNEAEAEGESEVEGGEPSESKEARKDRKRAEKKEKKRKLAEEDAEREAEQRKKQRKLEKKERKEKERKEKEQQQQQQQQAAQDSDSDVGPDPSAILRGATSSARAARAARTAQAADTSTTTDSPTLKKRKEPVAKKQAEPKDANAPKAVRGPRGPYKKTTEREGKSQEDVDGALRDELAVNGAMHDYLASKWIDIKELQRLEAAGVLQYKRGRFTETERAALRDHLDTFRRANRLTDDELLEIIMTKGKTAGRVPYPKFYPELATAVPGRPVRYVKEAVKRMFDPTARKGAWSKEEDADLLAAYEMHPNEWTKVALAVGRNEIDCRDRYRGELKDREGRAKGAWSKEEVEQLTEAVTEAHAQLGTEVTDADTPWQVVVTLMGGARSMTQCRKKWQDSILPGLRAKAAEKGGQLKTTVTRNELLARVRRLKLQHERDITWGTVMGPGWSVTPVAVRGLWHRMKKVIDGVEDMSFDDILTAMERCENDKANKTKDREDKKNGRPSKSQAMVPDDADASDVEEAFDVDVE</sequence>
<dbReference type="InterPro" id="IPR051651">
    <property type="entry name" value="DMTF1_DNA-bind_reg"/>
</dbReference>
<proteinExistence type="predicted"/>
<gene>
    <name evidence="7" type="primary">REB1_1</name>
    <name evidence="7" type="ORF">EHS24_002089</name>
</gene>
<feature type="compositionally biased region" description="Basic and acidic residues" evidence="4">
    <location>
        <begin position="860"/>
        <end position="876"/>
    </location>
</feature>
<evidence type="ECO:0000313" key="8">
    <source>
        <dbReference type="Proteomes" id="UP000279236"/>
    </source>
</evidence>
<feature type="domain" description="HTH myb-type" evidence="6">
    <location>
        <begin position="661"/>
        <end position="714"/>
    </location>
</feature>
<dbReference type="EMBL" id="RSCE01000012">
    <property type="protein sequence ID" value="RSH78365.1"/>
    <property type="molecule type" value="Genomic_DNA"/>
</dbReference>
<dbReference type="Proteomes" id="UP000279236">
    <property type="component" value="Unassembled WGS sequence"/>
</dbReference>
<feature type="domain" description="Myb-like" evidence="5">
    <location>
        <begin position="713"/>
        <end position="775"/>
    </location>
</feature>
<dbReference type="InterPro" id="IPR009057">
    <property type="entry name" value="Homeodomain-like_sf"/>
</dbReference>
<feature type="compositionally biased region" description="Low complexity" evidence="4">
    <location>
        <begin position="265"/>
        <end position="274"/>
    </location>
</feature>
<name>A0A427XHJ7_9TREE</name>
<dbReference type="AlphaFoldDB" id="A0A427XHJ7"/>
<dbReference type="GeneID" id="39586632"/>
<feature type="compositionally biased region" description="Low complexity" evidence="4">
    <location>
        <begin position="476"/>
        <end position="500"/>
    </location>
</feature>
<keyword evidence="8" id="KW-1185">Reference proteome</keyword>
<feature type="region of interest" description="Disordered" evidence="4">
    <location>
        <begin position="125"/>
        <end position="548"/>
    </location>
</feature>
<evidence type="ECO:0000259" key="6">
    <source>
        <dbReference type="PROSITE" id="PS51294"/>
    </source>
</evidence>
<comment type="subcellular location">
    <subcellularLocation>
        <location evidence="1">Nucleus</location>
    </subcellularLocation>
</comment>
<feature type="compositionally biased region" description="Basic residues" evidence="4">
    <location>
        <begin position="286"/>
        <end position="296"/>
    </location>
</feature>
<keyword evidence="2" id="KW-0238">DNA-binding</keyword>
<organism evidence="7 8">
    <name type="scientific">Apiotrichum porosum</name>
    <dbReference type="NCBI Taxonomy" id="105984"/>
    <lineage>
        <taxon>Eukaryota</taxon>
        <taxon>Fungi</taxon>
        <taxon>Dikarya</taxon>
        <taxon>Basidiomycota</taxon>
        <taxon>Agaricomycotina</taxon>
        <taxon>Tremellomycetes</taxon>
        <taxon>Trichosporonales</taxon>
        <taxon>Trichosporonaceae</taxon>
        <taxon>Apiotrichum</taxon>
    </lineage>
</organism>
<dbReference type="STRING" id="105984.A0A427XHJ7"/>
<comment type="caution">
    <text evidence="7">The sequence shown here is derived from an EMBL/GenBank/DDBJ whole genome shotgun (WGS) entry which is preliminary data.</text>
</comment>
<dbReference type="PROSITE" id="PS50090">
    <property type="entry name" value="MYB_LIKE"/>
    <property type="match status" value="2"/>
</dbReference>
<feature type="compositionally biased region" description="Basic residues" evidence="4">
    <location>
        <begin position="77"/>
        <end position="86"/>
    </location>
</feature>
<feature type="compositionally biased region" description="Basic and acidic residues" evidence="4">
    <location>
        <begin position="508"/>
        <end position="521"/>
    </location>
</feature>
<dbReference type="OrthoDB" id="39591at2759"/>
<feature type="compositionally biased region" description="Basic and acidic residues" evidence="4">
    <location>
        <begin position="57"/>
        <end position="76"/>
    </location>
</feature>
<evidence type="ECO:0000256" key="2">
    <source>
        <dbReference type="ARBA" id="ARBA00023125"/>
    </source>
</evidence>
<feature type="region of interest" description="Disordered" evidence="4">
    <location>
        <begin position="860"/>
        <end position="904"/>
    </location>
</feature>
<reference evidence="7 8" key="1">
    <citation type="submission" date="2018-11" db="EMBL/GenBank/DDBJ databases">
        <title>Genome sequence of Apiotrichum porosum DSM 27194.</title>
        <authorList>
            <person name="Aliyu H."/>
            <person name="Gorte O."/>
            <person name="Ochsenreither K."/>
        </authorList>
    </citation>
    <scope>NUCLEOTIDE SEQUENCE [LARGE SCALE GENOMIC DNA]</scope>
    <source>
        <strain evidence="7 8">DSM 27194</strain>
    </source>
</reference>
<feature type="domain" description="Myb-like" evidence="5">
    <location>
        <begin position="661"/>
        <end position="710"/>
    </location>
</feature>
<dbReference type="InterPro" id="IPR001005">
    <property type="entry name" value="SANT/Myb"/>
</dbReference>
<dbReference type="InterPro" id="IPR017930">
    <property type="entry name" value="Myb_dom"/>
</dbReference>
<feature type="compositionally biased region" description="Basic and acidic residues" evidence="4">
    <location>
        <begin position="535"/>
        <end position="548"/>
    </location>
</feature>
<evidence type="ECO:0000256" key="3">
    <source>
        <dbReference type="ARBA" id="ARBA00023242"/>
    </source>
</evidence>
<feature type="compositionally biased region" description="Low complexity" evidence="4">
    <location>
        <begin position="450"/>
        <end position="459"/>
    </location>
</feature>
<dbReference type="GO" id="GO:0003700">
    <property type="term" value="F:DNA-binding transcription factor activity"/>
    <property type="evidence" value="ECO:0007669"/>
    <property type="project" value="TreeGrafter"/>
</dbReference>